<dbReference type="AlphaFoldDB" id="A0AA42EIB4"/>
<dbReference type="EMBL" id="JAODIR010000020">
    <property type="protein sequence ID" value="MDD2168006.1"/>
    <property type="molecule type" value="Genomic_DNA"/>
</dbReference>
<sequence length="101" mass="11645">MKQKTGKLKTLQSKQVSLTHQCYVRDEREPNAEGMTAIAKARVNLNWSVSCEGEMFQTVKQRNYVLEQEEQLLAGYCTMPENLQNSFSISFQEINKLNKVN</sequence>
<proteinExistence type="predicted"/>
<reference evidence="1" key="1">
    <citation type="submission" date="2022-09" db="EMBL/GenBank/DDBJ databases">
        <title>Molecular characterization of Glaesserella parasuis strains circulating in commercial swine farms using whole-genome sequencing.</title>
        <authorList>
            <person name="Mugabi R."/>
            <person name="Clavijo M."/>
            <person name="Li G."/>
        </authorList>
    </citation>
    <scope>NUCLEOTIDE SEQUENCE</scope>
    <source>
        <strain evidence="1">0435-53</strain>
    </source>
</reference>
<dbReference type="Proteomes" id="UP001148834">
    <property type="component" value="Unassembled WGS sequence"/>
</dbReference>
<name>A0AA42EIB4_GLAPU</name>
<protein>
    <submittedName>
        <fullName evidence="1">XRE family transcriptional regulator</fullName>
    </submittedName>
</protein>
<comment type="caution">
    <text evidence="1">The sequence shown here is derived from an EMBL/GenBank/DDBJ whole genome shotgun (WGS) entry which is preliminary data.</text>
</comment>
<evidence type="ECO:0000313" key="2">
    <source>
        <dbReference type="Proteomes" id="UP001148834"/>
    </source>
</evidence>
<accession>A0AA42EIB4</accession>
<gene>
    <name evidence="1" type="ORF">N5925_05160</name>
</gene>
<organism evidence="1 2">
    <name type="scientific">Glaesserella parasuis</name>
    <name type="common">Haemophilus parasuis</name>
    <dbReference type="NCBI Taxonomy" id="738"/>
    <lineage>
        <taxon>Bacteria</taxon>
        <taxon>Pseudomonadati</taxon>
        <taxon>Pseudomonadota</taxon>
        <taxon>Gammaproteobacteria</taxon>
        <taxon>Pasteurellales</taxon>
        <taxon>Pasteurellaceae</taxon>
        <taxon>Glaesserella</taxon>
    </lineage>
</organism>
<evidence type="ECO:0000313" key="1">
    <source>
        <dbReference type="EMBL" id="MDD2168006.1"/>
    </source>
</evidence>